<name>W4GEN7_APHAT</name>
<dbReference type="CDD" id="cd00024">
    <property type="entry name" value="CD_CSD"/>
    <property type="match status" value="1"/>
</dbReference>
<dbReference type="GeneID" id="20810463"/>
<reference evidence="2" key="1">
    <citation type="submission" date="2013-12" db="EMBL/GenBank/DDBJ databases">
        <title>The Genome Sequence of Aphanomyces astaci APO3.</title>
        <authorList>
            <consortium name="The Broad Institute Genomics Platform"/>
            <person name="Russ C."/>
            <person name="Tyler B."/>
            <person name="van West P."/>
            <person name="Dieguez-Uribeondo J."/>
            <person name="Young S.K."/>
            <person name="Zeng Q."/>
            <person name="Gargeya S."/>
            <person name="Fitzgerald M."/>
            <person name="Abouelleil A."/>
            <person name="Alvarado L."/>
            <person name="Chapman S.B."/>
            <person name="Gainer-Dewar J."/>
            <person name="Goldberg J."/>
            <person name="Griggs A."/>
            <person name="Gujja S."/>
            <person name="Hansen M."/>
            <person name="Howarth C."/>
            <person name="Imamovic A."/>
            <person name="Ireland A."/>
            <person name="Larimer J."/>
            <person name="McCowan C."/>
            <person name="Murphy C."/>
            <person name="Pearson M."/>
            <person name="Poon T.W."/>
            <person name="Priest M."/>
            <person name="Roberts A."/>
            <person name="Saif S."/>
            <person name="Shea T."/>
            <person name="Sykes S."/>
            <person name="Wortman J."/>
            <person name="Nusbaum C."/>
            <person name="Birren B."/>
        </authorList>
    </citation>
    <scope>NUCLEOTIDE SEQUENCE [LARGE SCALE GENOMIC DNA]</scope>
    <source>
        <strain evidence="2">APO3</strain>
    </source>
</reference>
<dbReference type="PROSITE" id="PS50013">
    <property type="entry name" value="CHROMO_2"/>
    <property type="match status" value="1"/>
</dbReference>
<dbReference type="InterPro" id="IPR023780">
    <property type="entry name" value="Chromo_domain"/>
</dbReference>
<dbReference type="AlphaFoldDB" id="W4GEN7"/>
<evidence type="ECO:0000259" key="1">
    <source>
        <dbReference type="PROSITE" id="PS50013"/>
    </source>
</evidence>
<dbReference type="SUPFAM" id="SSF54160">
    <property type="entry name" value="Chromo domain-like"/>
    <property type="match status" value="1"/>
</dbReference>
<proteinExistence type="predicted"/>
<dbReference type="RefSeq" id="XP_009832639.1">
    <property type="nucleotide sequence ID" value="XM_009834337.1"/>
</dbReference>
<sequence>MQLDQWRLIVPVVMLVLNQSPSDTLGGVAPTIVMTGSRAMSPLDLISIPSAAKVTKLDDLLSWRSDGTAAMATALDKMHAKVLDASTSKRQKNRERRSKKKDAEIAQFDVGDFLLYVTCGRFHTMAWTSNRLKFYADDPLDVTEELLRRIAHSAEGHVVDQFLDFRYYDRLAAFEVCVRWRGLQEIEASWEPADNLLEDIPTEFKRYVRSNKVDAQVKAMATALGVTQSLGEIVANLPFAEPLNPSQDGIQVFD</sequence>
<feature type="domain" description="Chromo" evidence="1">
    <location>
        <begin position="157"/>
        <end position="219"/>
    </location>
</feature>
<dbReference type="InterPro" id="IPR016197">
    <property type="entry name" value="Chromo-like_dom_sf"/>
</dbReference>
<evidence type="ECO:0000313" key="2">
    <source>
        <dbReference type="EMBL" id="ETV77529.1"/>
    </source>
</evidence>
<dbReference type="EMBL" id="KI913132">
    <property type="protein sequence ID" value="ETV77529.1"/>
    <property type="molecule type" value="Genomic_DNA"/>
</dbReference>
<dbReference type="VEuPathDB" id="FungiDB:H257_08467"/>
<accession>W4GEN7</accession>
<dbReference type="Gene3D" id="2.40.50.40">
    <property type="match status" value="1"/>
</dbReference>
<dbReference type="Pfam" id="PF00385">
    <property type="entry name" value="Chromo"/>
    <property type="match status" value="1"/>
</dbReference>
<protein>
    <recommendedName>
        <fullName evidence="1">Chromo domain-containing protein</fullName>
    </recommendedName>
</protein>
<dbReference type="OrthoDB" id="117820at2759"/>
<dbReference type="InterPro" id="IPR000953">
    <property type="entry name" value="Chromo/chromo_shadow_dom"/>
</dbReference>
<organism evidence="2">
    <name type="scientific">Aphanomyces astaci</name>
    <name type="common">Crayfish plague agent</name>
    <dbReference type="NCBI Taxonomy" id="112090"/>
    <lineage>
        <taxon>Eukaryota</taxon>
        <taxon>Sar</taxon>
        <taxon>Stramenopiles</taxon>
        <taxon>Oomycota</taxon>
        <taxon>Saprolegniomycetes</taxon>
        <taxon>Saprolegniales</taxon>
        <taxon>Verrucalvaceae</taxon>
        <taxon>Aphanomyces</taxon>
    </lineage>
</organism>
<dbReference type="SMART" id="SM00298">
    <property type="entry name" value="CHROMO"/>
    <property type="match status" value="1"/>
</dbReference>
<gene>
    <name evidence="2" type="ORF">H257_08467</name>
</gene>